<comment type="similarity">
    <text evidence="1">Belongs to the peptidase M67A family. CSN6 subfamily.</text>
</comment>
<feature type="compositionally biased region" description="Low complexity" evidence="2">
    <location>
        <begin position="144"/>
        <end position="170"/>
    </location>
</feature>
<feature type="compositionally biased region" description="Basic and acidic residues" evidence="2">
    <location>
        <begin position="480"/>
        <end position="491"/>
    </location>
</feature>
<dbReference type="PROSITE" id="PS50249">
    <property type="entry name" value="MPN"/>
    <property type="match status" value="1"/>
</dbReference>
<dbReference type="Pfam" id="PF01398">
    <property type="entry name" value="JAB"/>
    <property type="match status" value="1"/>
</dbReference>
<protein>
    <recommendedName>
        <fullName evidence="3">MPN domain-containing protein</fullName>
    </recommendedName>
</protein>
<dbReference type="Pfam" id="PF13012">
    <property type="entry name" value="MitMem_reg"/>
    <property type="match status" value="1"/>
</dbReference>
<feature type="compositionally biased region" description="Low complexity" evidence="2">
    <location>
        <begin position="67"/>
        <end position="88"/>
    </location>
</feature>
<feature type="domain" description="MPN" evidence="3">
    <location>
        <begin position="258"/>
        <end position="399"/>
    </location>
</feature>
<name>A0ABR4EGU3_9PEZI</name>
<comment type="caution">
    <text evidence="4">The sequence shown here is derived from an EMBL/GenBank/DDBJ whole genome shotgun (WGS) entry which is preliminary data.</text>
</comment>
<evidence type="ECO:0000313" key="5">
    <source>
        <dbReference type="Proteomes" id="UP001600888"/>
    </source>
</evidence>
<keyword evidence="5" id="KW-1185">Reference proteome</keyword>
<gene>
    <name evidence="4" type="ORF">FJTKL_11503</name>
</gene>
<dbReference type="Gene3D" id="3.40.140.10">
    <property type="entry name" value="Cytidine Deaminase, domain 2"/>
    <property type="match status" value="1"/>
</dbReference>
<evidence type="ECO:0000256" key="2">
    <source>
        <dbReference type="SAM" id="MobiDB-lite"/>
    </source>
</evidence>
<evidence type="ECO:0000256" key="1">
    <source>
        <dbReference type="ARBA" id="ARBA00010893"/>
    </source>
</evidence>
<feature type="compositionally biased region" description="Low complexity" evidence="2">
    <location>
        <begin position="29"/>
        <end position="50"/>
    </location>
</feature>
<dbReference type="InterPro" id="IPR033859">
    <property type="entry name" value="MPN_CSN6"/>
</dbReference>
<dbReference type="InterPro" id="IPR024969">
    <property type="entry name" value="EIF3F/CSN6-like_C"/>
</dbReference>
<organism evidence="4 5">
    <name type="scientific">Diaporthe vaccinii</name>
    <dbReference type="NCBI Taxonomy" id="105482"/>
    <lineage>
        <taxon>Eukaryota</taxon>
        <taxon>Fungi</taxon>
        <taxon>Dikarya</taxon>
        <taxon>Ascomycota</taxon>
        <taxon>Pezizomycotina</taxon>
        <taxon>Sordariomycetes</taxon>
        <taxon>Sordariomycetidae</taxon>
        <taxon>Diaporthales</taxon>
        <taxon>Diaporthaceae</taxon>
        <taxon>Diaporthe</taxon>
        <taxon>Diaporthe eres species complex</taxon>
    </lineage>
</organism>
<feature type="compositionally biased region" description="Polar residues" evidence="2">
    <location>
        <begin position="184"/>
        <end position="204"/>
    </location>
</feature>
<feature type="region of interest" description="Disordered" evidence="2">
    <location>
        <begin position="23"/>
        <end position="204"/>
    </location>
</feature>
<reference evidence="4 5" key="1">
    <citation type="submission" date="2024-03" db="EMBL/GenBank/DDBJ databases">
        <title>A high-quality draft genome sequence of Diaporthe vaccinii, a causative agent of upright dieback and viscid rot disease in cranberry plants.</title>
        <authorList>
            <person name="Sarrasin M."/>
            <person name="Lang B.F."/>
            <person name="Burger G."/>
        </authorList>
    </citation>
    <scope>NUCLEOTIDE SEQUENCE [LARGE SCALE GENOMIC DNA]</scope>
    <source>
        <strain evidence="4 5">IS7</strain>
    </source>
</reference>
<evidence type="ECO:0000259" key="3">
    <source>
        <dbReference type="PROSITE" id="PS50249"/>
    </source>
</evidence>
<feature type="compositionally biased region" description="Pro residues" evidence="2">
    <location>
        <begin position="123"/>
        <end position="138"/>
    </location>
</feature>
<dbReference type="InterPro" id="IPR000555">
    <property type="entry name" value="JAMM/MPN+_dom"/>
</dbReference>
<proteinExistence type="inferred from homology"/>
<dbReference type="PANTHER" id="PTHR10540:SF8">
    <property type="entry name" value="COP9 SIGNALOSOME COMPLEX SUBUNIT 6"/>
    <property type="match status" value="1"/>
</dbReference>
<dbReference type="InterPro" id="IPR037518">
    <property type="entry name" value="MPN"/>
</dbReference>
<accession>A0ABR4EGU3</accession>
<feature type="region of interest" description="Disordered" evidence="2">
    <location>
        <begin position="469"/>
        <end position="491"/>
    </location>
</feature>
<dbReference type="CDD" id="cd08063">
    <property type="entry name" value="MPN_CSN6"/>
    <property type="match status" value="1"/>
</dbReference>
<sequence length="654" mass="69816">MGKCKACMAAKNVLGCCLGGSSPSPPAAPAAGAATAAATATATAPPNGGAQVNGGDGIPLQNVAPQNTSSAASTGANNNTSSNNTNATDRPRPVSLPAAAPSEGRPKKARVSCRPYSALDFYGPPPSPPPNRPLPPIPEHARQRNSQQATSSATTSSSQRGSHSQQGSNSKQATNSEQPDKSEQLLSESHLSDSCHQSDSSGESIDSAQLDELLQIGNSQQTDIAQQADVSQNKSDSQITCNSVLLHTQRNLPNMESVTLHPLPVISIGDYVTRHKLREQPGPIVGALFGQQNGREVTIETAYEVQTLVDGDQVTLEPSWFETRLEQMRLVHKDRTLDLVGWFTVNPRSGPGNHILPIHNQILSYNESAILLGFHSEEVGEESVGGKLPFSVYETAYEVDDAAKDNTTEGEDKEMKDGDSQLKLKFRELPFTVETHEAEMIGMTSVAGAAANAASERVQEELLKLDVKGKGKGKGKAKQAAKEDEKVDPENAALSKEDQEMISALTTKANAIKMLQARIDLIIKYLQKLPPPYIDEVNSEVAAGDHTEPSQTLLRLVQALVHRLSIIEPSDAEAFQEELLSEENDVSTIQLLTELMNRAGDTRDIGKKFHAIETEKAHNSQRVATYASQGAGFGHSQPSKGGRPGSLSAAGDLM</sequence>
<feature type="compositionally biased region" description="Basic residues" evidence="2">
    <location>
        <begin position="470"/>
        <end position="479"/>
    </location>
</feature>
<feature type="region of interest" description="Disordered" evidence="2">
    <location>
        <begin position="630"/>
        <end position="654"/>
    </location>
</feature>
<dbReference type="PANTHER" id="PTHR10540">
    <property type="entry name" value="EUKARYOTIC TRANSLATION INITIATION FACTOR 3 SUBUNIT F-RELATED"/>
    <property type="match status" value="1"/>
</dbReference>
<evidence type="ECO:0000313" key="4">
    <source>
        <dbReference type="EMBL" id="KAL2281607.1"/>
    </source>
</evidence>
<dbReference type="Proteomes" id="UP001600888">
    <property type="component" value="Unassembled WGS sequence"/>
</dbReference>
<dbReference type="EMBL" id="JBAWTH010000056">
    <property type="protein sequence ID" value="KAL2281607.1"/>
    <property type="molecule type" value="Genomic_DNA"/>
</dbReference>